<accession>A0A3N7ES49</accession>
<reference evidence="1 2" key="1">
    <citation type="journal article" date="2006" name="Science">
        <title>The genome of black cottonwood, Populus trichocarpa (Torr. &amp; Gray).</title>
        <authorList>
            <person name="Tuskan G.A."/>
            <person name="Difazio S."/>
            <person name="Jansson S."/>
            <person name="Bohlmann J."/>
            <person name="Grigoriev I."/>
            <person name="Hellsten U."/>
            <person name="Putnam N."/>
            <person name="Ralph S."/>
            <person name="Rombauts S."/>
            <person name="Salamov A."/>
            <person name="Schein J."/>
            <person name="Sterck L."/>
            <person name="Aerts A."/>
            <person name="Bhalerao R.R."/>
            <person name="Bhalerao R.P."/>
            <person name="Blaudez D."/>
            <person name="Boerjan W."/>
            <person name="Brun A."/>
            <person name="Brunner A."/>
            <person name="Busov V."/>
            <person name="Campbell M."/>
            <person name="Carlson J."/>
            <person name="Chalot M."/>
            <person name="Chapman J."/>
            <person name="Chen G.L."/>
            <person name="Cooper D."/>
            <person name="Coutinho P.M."/>
            <person name="Couturier J."/>
            <person name="Covert S."/>
            <person name="Cronk Q."/>
            <person name="Cunningham R."/>
            <person name="Davis J."/>
            <person name="Degroeve S."/>
            <person name="Dejardin A."/>
            <person name="Depamphilis C."/>
            <person name="Detter J."/>
            <person name="Dirks B."/>
            <person name="Dubchak I."/>
            <person name="Duplessis S."/>
            <person name="Ehlting J."/>
            <person name="Ellis B."/>
            <person name="Gendler K."/>
            <person name="Goodstein D."/>
            <person name="Gribskov M."/>
            <person name="Grimwood J."/>
            <person name="Groover A."/>
            <person name="Gunter L."/>
            <person name="Hamberger B."/>
            <person name="Heinze B."/>
            <person name="Helariutta Y."/>
            <person name="Henrissat B."/>
            <person name="Holligan D."/>
            <person name="Holt R."/>
            <person name="Huang W."/>
            <person name="Islam-Faridi N."/>
            <person name="Jones S."/>
            <person name="Jones-Rhoades M."/>
            <person name="Jorgensen R."/>
            <person name="Joshi C."/>
            <person name="Kangasjarvi J."/>
            <person name="Karlsson J."/>
            <person name="Kelleher C."/>
            <person name="Kirkpatrick R."/>
            <person name="Kirst M."/>
            <person name="Kohler A."/>
            <person name="Kalluri U."/>
            <person name="Larimer F."/>
            <person name="Leebens-Mack J."/>
            <person name="Leple J.C."/>
            <person name="Locascio P."/>
            <person name="Lou Y."/>
            <person name="Lucas S."/>
            <person name="Martin F."/>
            <person name="Montanini B."/>
            <person name="Napoli C."/>
            <person name="Nelson D.R."/>
            <person name="Nelson C."/>
            <person name="Nieminen K."/>
            <person name="Nilsson O."/>
            <person name="Pereda V."/>
            <person name="Peter G."/>
            <person name="Philippe R."/>
            <person name="Pilate G."/>
            <person name="Poliakov A."/>
            <person name="Razumovskaya J."/>
            <person name="Richardson P."/>
            <person name="Rinaldi C."/>
            <person name="Ritland K."/>
            <person name="Rouze P."/>
            <person name="Ryaboy D."/>
            <person name="Schmutz J."/>
            <person name="Schrader J."/>
            <person name="Segerman B."/>
            <person name="Shin H."/>
            <person name="Siddiqui A."/>
            <person name="Sterky F."/>
            <person name="Terry A."/>
            <person name="Tsai C.J."/>
            <person name="Uberbacher E."/>
            <person name="Unneberg P."/>
            <person name="Vahala J."/>
            <person name="Wall K."/>
            <person name="Wessler S."/>
            <person name="Yang G."/>
            <person name="Yin T."/>
            <person name="Douglas C."/>
            <person name="Marra M."/>
            <person name="Sandberg G."/>
            <person name="Van de Peer Y."/>
            <person name="Rokhsar D."/>
        </authorList>
    </citation>
    <scope>NUCLEOTIDE SEQUENCE [LARGE SCALE GENOMIC DNA]</scope>
    <source>
        <strain evidence="2">cv. Nisqually</strain>
    </source>
</reference>
<dbReference type="EMBL" id="CM009293">
    <property type="protein sequence ID" value="RQO89047.1"/>
    <property type="molecule type" value="Genomic_DNA"/>
</dbReference>
<sequence length="76" mass="8336">MEGKKGKKNCHRSDAINSPSTCAILKRAPESILMTSKKIIVARKKQEQHVRTTKICADTGTWTSGSKLLMHALIAS</sequence>
<protein>
    <submittedName>
        <fullName evidence="1">Uncharacterized protein</fullName>
    </submittedName>
</protein>
<organism evidence="1 2">
    <name type="scientific">Populus trichocarpa</name>
    <name type="common">Western balsam poplar</name>
    <name type="synonym">Populus balsamifera subsp. trichocarpa</name>
    <dbReference type="NCBI Taxonomy" id="3694"/>
    <lineage>
        <taxon>Eukaryota</taxon>
        <taxon>Viridiplantae</taxon>
        <taxon>Streptophyta</taxon>
        <taxon>Embryophyta</taxon>
        <taxon>Tracheophyta</taxon>
        <taxon>Spermatophyta</taxon>
        <taxon>Magnoliopsida</taxon>
        <taxon>eudicotyledons</taxon>
        <taxon>Gunneridae</taxon>
        <taxon>Pentapetalae</taxon>
        <taxon>rosids</taxon>
        <taxon>fabids</taxon>
        <taxon>Malpighiales</taxon>
        <taxon>Salicaceae</taxon>
        <taxon>Saliceae</taxon>
        <taxon>Populus</taxon>
    </lineage>
</organism>
<dbReference type="InParanoid" id="A0A3N7ES49"/>
<name>A0A3N7ES49_POPTR</name>
<gene>
    <name evidence="1" type="ORF">POPTR_004G073950</name>
</gene>
<dbReference type="AlphaFoldDB" id="A0A3N7ES49"/>
<evidence type="ECO:0000313" key="1">
    <source>
        <dbReference type="EMBL" id="RQO89047.1"/>
    </source>
</evidence>
<dbReference type="Proteomes" id="UP000006729">
    <property type="component" value="Chromosome 4"/>
</dbReference>
<proteinExistence type="predicted"/>
<evidence type="ECO:0000313" key="2">
    <source>
        <dbReference type="Proteomes" id="UP000006729"/>
    </source>
</evidence>
<keyword evidence="2" id="KW-1185">Reference proteome</keyword>